<accession>A0A921I5T7</accession>
<feature type="domain" description="Glycosyltransferase 2-like" evidence="1">
    <location>
        <begin position="6"/>
        <end position="110"/>
    </location>
</feature>
<dbReference type="InterPro" id="IPR001173">
    <property type="entry name" value="Glyco_trans_2-like"/>
</dbReference>
<evidence type="ECO:0000313" key="2">
    <source>
        <dbReference type="EMBL" id="HJG12301.1"/>
    </source>
</evidence>
<dbReference type="Proteomes" id="UP000747074">
    <property type="component" value="Unassembled WGS sequence"/>
</dbReference>
<dbReference type="SUPFAM" id="SSF53448">
    <property type="entry name" value="Nucleotide-diphospho-sugar transferases"/>
    <property type="match status" value="1"/>
</dbReference>
<gene>
    <name evidence="2" type="ORF">K8V07_10260</name>
</gene>
<dbReference type="InterPro" id="IPR029044">
    <property type="entry name" value="Nucleotide-diphossugar_trans"/>
</dbReference>
<reference evidence="2" key="1">
    <citation type="journal article" date="2021" name="PeerJ">
        <title>Extensive microbial diversity within the chicken gut microbiome revealed by metagenomics and culture.</title>
        <authorList>
            <person name="Gilroy R."/>
            <person name="Ravi A."/>
            <person name="Getino M."/>
            <person name="Pursley I."/>
            <person name="Horton D.L."/>
            <person name="Alikhan N.F."/>
            <person name="Baker D."/>
            <person name="Gharbi K."/>
            <person name="Hall N."/>
            <person name="Watson M."/>
            <person name="Adriaenssens E.M."/>
            <person name="Foster-Nyarko E."/>
            <person name="Jarju S."/>
            <person name="Secka A."/>
            <person name="Antonio M."/>
            <person name="Oren A."/>
            <person name="Chaudhuri R.R."/>
            <person name="La Ragione R."/>
            <person name="Hildebrand F."/>
            <person name="Pallen M.J."/>
        </authorList>
    </citation>
    <scope>NUCLEOTIDE SEQUENCE</scope>
    <source>
        <strain evidence="2">CHK154-13316</strain>
    </source>
</reference>
<organism evidence="2 3">
    <name type="scientific">Bacteroides xylanisolvens</name>
    <dbReference type="NCBI Taxonomy" id="371601"/>
    <lineage>
        <taxon>Bacteria</taxon>
        <taxon>Pseudomonadati</taxon>
        <taxon>Bacteroidota</taxon>
        <taxon>Bacteroidia</taxon>
        <taxon>Bacteroidales</taxon>
        <taxon>Bacteroidaceae</taxon>
        <taxon>Bacteroides</taxon>
    </lineage>
</organism>
<proteinExistence type="predicted"/>
<comment type="caution">
    <text evidence="2">The sequence shown here is derived from an EMBL/GenBank/DDBJ whole genome shotgun (WGS) entry which is preliminary data.</text>
</comment>
<dbReference type="EMBL" id="DYVL01000123">
    <property type="protein sequence ID" value="HJG12301.1"/>
    <property type="molecule type" value="Genomic_DNA"/>
</dbReference>
<sequence length="257" mass="30099">MEILFSIIIPTFNNVALLKKAIQSVINQENVSFEIIVVDDSTNNEIEDFMVQYVSGNIRYIHNHPNLGAVKNWNYGISLARGQYLIIMHHDECFKDTTKTLQSYLSHISLGNEVIVAEVEVIMNAHVLKRFSFLRCIKQKLLKGIPSLLYFYNFIGPVSCLCIKKELVTIFNEKLTWLVDVDFYYRLFVGTQQIFYCSSVVQSMHGHEGQISKNIDVLKRHKEDMRVLFSTSYKTFSQLFFIRLSYWYQYIKFLIKT</sequence>
<dbReference type="PANTHER" id="PTHR22916:SF3">
    <property type="entry name" value="UDP-GLCNAC:BETAGAL BETA-1,3-N-ACETYLGLUCOSAMINYLTRANSFERASE-LIKE PROTEIN 1"/>
    <property type="match status" value="1"/>
</dbReference>
<dbReference type="Gene3D" id="3.90.550.10">
    <property type="entry name" value="Spore Coat Polysaccharide Biosynthesis Protein SpsA, Chain A"/>
    <property type="match status" value="1"/>
</dbReference>
<dbReference type="Pfam" id="PF00535">
    <property type="entry name" value="Glycos_transf_2"/>
    <property type="match status" value="1"/>
</dbReference>
<evidence type="ECO:0000259" key="1">
    <source>
        <dbReference type="Pfam" id="PF00535"/>
    </source>
</evidence>
<dbReference type="PANTHER" id="PTHR22916">
    <property type="entry name" value="GLYCOSYLTRANSFERASE"/>
    <property type="match status" value="1"/>
</dbReference>
<reference evidence="2" key="2">
    <citation type="submission" date="2021-09" db="EMBL/GenBank/DDBJ databases">
        <authorList>
            <person name="Gilroy R."/>
        </authorList>
    </citation>
    <scope>NUCLEOTIDE SEQUENCE</scope>
    <source>
        <strain evidence="2">CHK154-13316</strain>
    </source>
</reference>
<dbReference type="GO" id="GO:0016758">
    <property type="term" value="F:hexosyltransferase activity"/>
    <property type="evidence" value="ECO:0007669"/>
    <property type="project" value="UniProtKB-ARBA"/>
</dbReference>
<name>A0A921I5T7_9BACE</name>
<evidence type="ECO:0000313" key="3">
    <source>
        <dbReference type="Proteomes" id="UP000747074"/>
    </source>
</evidence>
<protein>
    <submittedName>
        <fullName evidence="2">Glycosyltransferase family 2 protein</fullName>
    </submittedName>
</protein>
<dbReference type="AlphaFoldDB" id="A0A921I5T7"/>